<dbReference type="Proteomes" id="UP000814140">
    <property type="component" value="Unassembled WGS sequence"/>
</dbReference>
<reference evidence="1" key="2">
    <citation type="journal article" date="2022" name="New Phytol.">
        <title>Evolutionary transition to the ectomycorrhizal habit in the genomes of a hyperdiverse lineage of mushroom-forming fungi.</title>
        <authorList>
            <person name="Looney B."/>
            <person name="Miyauchi S."/>
            <person name="Morin E."/>
            <person name="Drula E."/>
            <person name="Courty P.E."/>
            <person name="Kohler A."/>
            <person name="Kuo A."/>
            <person name="LaButti K."/>
            <person name="Pangilinan J."/>
            <person name="Lipzen A."/>
            <person name="Riley R."/>
            <person name="Andreopoulos W."/>
            <person name="He G."/>
            <person name="Johnson J."/>
            <person name="Nolan M."/>
            <person name="Tritt A."/>
            <person name="Barry K.W."/>
            <person name="Grigoriev I.V."/>
            <person name="Nagy L.G."/>
            <person name="Hibbett D."/>
            <person name="Henrissat B."/>
            <person name="Matheny P.B."/>
            <person name="Labbe J."/>
            <person name="Martin F.M."/>
        </authorList>
    </citation>
    <scope>NUCLEOTIDE SEQUENCE</scope>
    <source>
        <strain evidence="1">HHB10654</strain>
    </source>
</reference>
<keyword evidence="2" id="KW-1185">Reference proteome</keyword>
<proteinExistence type="predicted"/>
<accession>A0ACB8TA27</accession>
<comment type="caution">
    <text evidence="1">The sequence shown here is derived from an EMBL/GenBank/DDBJ whole genome shotgun (WGS) entry which is preliminary data.</text>
</comment>
<sequence length="441" mass="48900">MAASLLALPYDILEIILHNIDSRKDLLSFALVCTFCRDITIPRHLEYREIHLTLQPEDHVIWTQLAERADLAANVHKLAVLNRLSTRHLPTTLVPSSQLPDAADPSLSNVRPAVRNMKHLNSLALHINYRGLKPGDVLSDVMVMASPSLDHLAVHGVMGEDLTQDQTEDETHPIWSVSDLQSLVLPRTVHKLPVFCLRSVLSLSPSLKVLRLPDCVGSSQELASSFAECRFSLLMELELCWAWTDATRHFAVDFLRAHPMIETLAWGDHAQSIFSLENALPALKHLTAGSWNLVEAVFQGNEVGLASLTCWGMFTDRSLLQTIATRRVYKLAISCTDLGTLQALSSAFPYVTHLYIREGLVVKRTVAQMLRRALSGPVVASADAVDRAPPTLEDALELFPELDVIGGMSFDSAGEMEKVLARFPQLRRFEGPVYSGIPRVV</sequence>
<dbReference type="EMBL" id="MU277194">
    <property type="protein sequence ID" value="KAI0065769.1"/>
    <property type="molecule type" value="Genomic_DNA"/>
</dbReference>
<name>A0ACB8TA27_9AGAM</name>
<evidence type="ECO:0000313" key="2">
    <source>
        <dbReference type="Proteomes" id="UP000814140"/>
    </source>
</evidence>
<organism evidence="1 2">
    <name type="scientific">Artomyces pyxidatus</name>
    <dbReference type="NCBI Taxonomy" id="48021"/>
    <lineage>
        <taxon>Eukaryota</taxon>
        <taxon>Fungi</taxon>
        <taxon>Dikarya</taxon>
        <taxon>Basidiomycota</taxon>
        <taxon>Agaricomycotina</taxon>
        <taxon>Agaricomycetes</taxon>
        <taxon>Russulales</taxon>
        <taxon>Auriscalpiaceae</taxon>
        <taxon>Artomyces</taxon>
    </lineage>
</organism>
<protein>
    <submittedName>
        <fullName evidence="1">Uncharacterized protein</fullName>
    </submittedName>
</protein>
<evidence type="ECO:0000313" key="1">
    <source>
        <dbReference type="EMBL" id="KAI0065769.1"/>
    </source>
</evidence>
<reference evidence="1" key="1">
    <citation type="submission" date="2021-03" db="EMBL/GenBank/DDBJ databases">
        <authorList>
            <consortium name="DOE Joint Genome Institute"/>
            <person name="Ahrendt S."/>
            <person name="Looney B.P."/>
            <person name="Miyauchi S."/>
            <person name="Morin E."/>
            <person name="Drula E."/>
            <person name="Courty P.E."/>
            <person name="Chicoki N."/>
            <person name="Fauchery L."/>
            <person name="Kohler A."/>
            <person name="Kuo A."/>
            <person name="Labutti K."/>
            <person name="Pangilinan J."/>
            <person name="Lipzen A."/>
            <person name="Riley R."/>
            <person name="Andreopoulos W."/>
            <person name="He G."/>
            <person name="Johnson J."/>
            <person name="Barry K.W."/>
            <person name="Grigoriev I.V."/>
            <person name="Nagy L."/>
            <person name="Hibbett D."/>
            <person name="Henrissat B."/>
            <person name="Matheny P.B."/>
            <person name="Labbe J."/>
            <person name="Martin F."/>
        </authorList>
    </citation>
    <scope>NUCLEOTIDE SEQUENCE</scope>
    <source>
        <strain evidence="1">HHB10654</strain>
    </source>
</reference>
<gene>
    <name evidence="1" type="ORF">BV25DRAFT_1913210</name>
</gene>